<dbReference type="Gene3D" id="3.30.200.20">
    <property type="entry name" value="Phosphorylase Kinase, domain 1"/>
    <property type="match status" value="1"/>
</dbReference>
<evidence type="ECO:0000313" key="11">
    <source>
        <dbReference type="Proteomes" id="UP001162131"/>
    </source>
</evidence>
<evidence type="ECO:0000256" key="1">
    <source>
        <dbReference type="ARBA" id="ARBA00022527"/>
    </source>
</evidence>
<dbReference type="Proteomes" id="UP001162131">
    <property type="component" value="Unassembled WGS sequence"/>
</dbReference>
<comment type="similarity">
    <text evidence="7">Belongs to the protein kinase superfamily.</text>
</comment>
<dbReference type="FunFam" id="1.10.510.10:FF:000624">
    <property type="entry name" value="Mitogen-activated protein kinase"/>
    <property type="match status" value="1"/>
</dbReference>
<keyword evidence="5 6" id="KW-0067">ATP-binding</keyword>
<dbReference type="PANTHER" id="PTHR24058:SF28">
    <property type="entry name" value="SERINE_THREONINE-PROTEIN KINASE MINIBRAIN"/>
    <property type="match status" value="1"/>
</dbReference>
<dbReference type="PROSITE" id="PS00107">
    <property type="entry name" value="PROTEIN_KINASE_ATP"/>
    <property type="match status" value="1"/>
</dbReference>
<evidence type="ECO:0000256" key="2">
    <source>
        <dbReference type="ARBA" id="ARBA00022679"/>
    </source>
</evidence>
<dbReference type="InterPro" id="IPR000719">
    <property type="entry name" value="Prot_kinase_dom"/>
</dbReference>
<dbReference type="Pfam" id="PF00069">
    <property type="entry name" value="Pkinase"/>
    <property type="match status" value="1"/>
</dbReference>
<name>A0AAU9K5L0_9CILI</name>
<dbReference type="PANTHER" id="PTHR24058">
    <property type="entry name" value="DUAL SPECIFICITY PROTEIN KINASE"/>
    <property type="match status" value="1"/>
</dbReference>
<keyword evidence="1 7" id="KW-0723">Serine/threonine-protein kinase</keyword>
<feature type="compositionally biased region" description="Polar residues" evidence="8">
    <location>
        <begin position="400"/>
        <end position="413"/>
    </location>
</feature>
<dbReference type="PROSITE" id="PS50011">
    <property type="entry name" value="PROTEIN_KINASE_DOM"/>
    <property type="match status" value="1"/>
</dbReference>
<evidence type="ECO:0000256" key="8">
    <source>
        <dbReference type="SAM" id="MobiDB-lite"/>
    </source>
</evidence>
<accession>A0AAU9K5L0</accession>
<feature type="domain" description="Protein kinase" evidence="9">
    <location>
        <begin position="59"/>
        <end position="363"/>
    </location>
</feature>
<feature type="binding site" evidence="6">
    <location>
        <position position="88"/>
    </location>
    <ligand>
        <name>ATP</name>
        <dbReference type="ChEBI" id="CHEBI:30616"/>
    </ligand>
</feature>
<sequence length="413" mass="46596">MDSDSLTSTSSSLLETLTSFANSQAGQSKDFASFPSDFDDSLLSKGKIEKGALLNNGRYEVICSIGKGAFGKVVKALDLVSKRTVAIKISRNDQLFQSQAKNEVEILRLLKEADQAEGFFVKMVDTFIWRGVTCIVFEHLAKDLYQLLKENNFQGFPLETIRIFAWQLLTGLSLLALPNLQIIHSDLKPENIMLQSMDRAGVKIIDFGSSYKGLEVQAKCAQSRYYRAPEVLLGLPYSNAIDIWSLACILVEMHTGRPLFPGCNSYDQMQRIVNLRGFPNKNMIRNSEKAGQYFNIGEKISMLEPCKLKNSKPTSIEKFIEKYGEWEEDYLTNQYFVDLIDKMLQLEPSKRISAQEALRHPFFYTMYPTLVKPVILSPKNTFKSVSPDSDFSSPFSKKSTAPSSNYSQDEGTM</sequence>
<reference evidence="10" key="1">
    <citation type="submission" date="2021-09" db="EMBL/GenBank/DDBJ databases">
        <authorList>
            <consortium name="AG Swart"/>
            <person name="Singh M."/>
            <person name="Singh A."/>
            <person name="Seah K."/>
            <person name="Emmerich C."/>
        </authorList>
    </citation>
    <scope>NUCLEOTIDE SEQUENCE</scope>
    <source>
        <strain evidence="10">ATCC30299</strain>
    </source>
</reference>
<dbReference type="InterPro" id="IPR008271">
    <property type="entry name" value="Ser/Thr_kinase_AS"/>
</dbReference>
<keyword evidence="4" id="KW-0418">Kinase</keyword>
<organism evidence="10 11">
    <name type="scientific">Blepharisma stoltei</name>
    <dbReference type="NCBI Taxonomy" id="1481888"/>
    <lineage>
        <taxon>Eukaryota</taxon>
        <taxon>Sar</taxon>
        <taxon>Alveolata</taxon>
        <taxon>Ciliophora</taxon>
        <taxon>Postciliodesmatophora</taxon>
        <taxon>Heterotrichea</taxon>
        <taxon>Heterotrichida</taxon>
        <taxon>Blepharismidae</taxon>
        <taxon>Blepharisma</taxon>
    </lineage>
</organism>
<evidence type="ECO:0000256" key="3">
    <source>
        <dbReference type="ARBA" id="ARBA00022741"/>
    </source>
</evidence>
<keyword evidence="3 6" id="KW-0547">Nucleotide-binding</keyword>
<dbReference type="Gene3D" id="1.10.510.10">
    <property type="entry name" value="Transferase(Phosphotransferase) domain 1"/>
    <property type="match status" value="1"/>
</dbReference>
<dbReference type="InterPro" id="IPR050494">
    <property type="entry name" value="Ser_Thr_dual-spec_kinase"/>
</dbReference>
<feature type="compositionally biased region" description="Low complexity" evidence="8">
    <location>
        <begin position="383"/>
        <end position="399"/>
    </location>
</feature>
<evidence type="ECO:0000313" key="10">
    <source>
        <dbReference type="EMBL" id="CAG9332451.1"/>
    </source>
</evidence>
<proteinExistence type="inferred from homology"/>
<dbReference type="AlphaFoldDB" id="A0AAU9K5L0"/>
<dbReference type="SMART" id="SM00220">
    <property type="entry name" value="S_TKc"/>
    <property type="match status" value="1"/>
</dbReference>
<protein>
    <recommendedName>
        <fullName evidence="9">Protein kinase domain-containing protein</fullName>
    </recommendedName>
</protein>
<keyword evidence="2" id="KW-0808">Transferase</keyword>
<dbReference type="GO" id="GO:0005524">
    <property type="term" value="F:ATP binding"/>
    <property type="evidence" value="ECO:0007669"/>
    <property type="project" value="UniProtKB-UniRule"/>
</dbReference>
<dbReference type="GO" id="GO:0004674">
    <property type="term" value="F:protein serine/threonine kinase activity"/>
    <property type="evidence" value="ECO:0007669"/>
    <property type="project" value="UniProtKB-KW"/>
</dbReference>
<dbReference type="InterPro" id="IPR011009">
    <property type="entry name" value="Kinase-like_dom_sf"/>
</dbReference>
<gene>
    <name evidence="10" type="ORF">BSTOLATCC_MIC55897</name>
</gene>
<evidence type="ECO:0000256" key="6">
    <source>
        <dbReference type="PROSITE-ProRule" id="PRU10141"/>
    </source>
</evidence>
<evidence type="ECO:0000256" key="4">
    <source>
        <dbReference type="ARBA" id="ARBA00022777"/>
    </source>
</evidence>
<dbReference type="EMBL" id="CAJZBQ010000054">
    <property type="protein sequence ID" value="CAG9332451.1"/>
    <property type="molecule type" value="Genomic_DNA"/>
</dbReference>
<dbReference type="SUPFAM" id="SSF56112">
    <property type="entry name" value="Protein kinase-like (PK-like)"/>
    <property type="match status" value="1"/>
</dbReference>
<evidence type="ECO:0000256" key="5">
    <source>
        <dbReference type="ARBA" id="ARBA00022840"/>
    </source>
</evidence>
<dbReference type="InterPro" id="IPR017441">
    <property type="entry name" value="Protein_kinase_ATP_BS"/>
</dbReference>
<evidence type="ECO:0000259" key="9">
    <source>
        <dbReference type="PROSITE" id="PS50011"/>
    </source>
</evidence>
<evidence type="ECO:0000256" key="7">
    <source>
        <dbReference type="RuleBase" id="RU000304"/>
    </source>
</evidence>
<dbReference type="PROSITE" id="PS00108">
    <property type="entry name" value="PROTEIN_KINASE_ST"/>
    <property type="match status" value="1"/>
</dbReference>
<feature type="region of interest" description="Disordered" evidence="8">
    <location>
        <begin position="383"/>
        <end position="413"/>
    </location>
</feature>
<comment type="caution">
    <text evidence="10">The sequence shown here is derived from an EMBL/GenBank/DDBJ whole genome shotgun (WGS) entry which is preliminary data.</text>
</comment>
<keyword evidence="11" id="KW-1185">Reference proteome</keyword>